<dbReference type="Pfam" id="PF19823">
    <property type="entry name" value="DUF6305"/>
    <property type="match status" value="1"/>
</dbReference>
<keyword evidence="1" id="KW-0732">Signal</keyword>
<organism evidence="3 4">
    <name type="scientific">Fretibacterium fastidiosum</name>
    <dbReference type="NCBI Taxonomy" id="651822"/>
    <lineage>
        <taxon>Bacteria</taxon>
        <taxon>Thermotogati</taxon>
        <taxon>Synergistota</taxon>
        <taxon>Synergistia</taxon>
        <taxon>Synergistales</taxon>
        <taxon>Aminobacteriaceae</taxon>
        <taxon>Fretibacterium</taxon>
    </lineage>
</organism>
<feature type="chain" id="PRO_5044495151" description="DUF6305 domain-containing protein" evidence="1">
    <location>
        <begin position="22"/>
        <end position="194"/>
    </location>
</feature>
<feature type="signal peptide" evidence="1">
    <location>
        <begin position="1"/>
        <end position="21"/>
    </location>
</feature>
<evidence type="ECO:0000313" key="3">
    <source>
        <dbReference type="EMBL" id="CBL28453.1"/>
    </source>
</evidence>
<dbReference type="Proteomes" id="UP000008957">
    <property type="component" value="Chromosome"/>
</dbReference>
<dbReference type="AlphaFoldDB" id="A0AB94IXC9"/>
<sequence>MKKIGLLAILLLLVTAGLAYAELEGAEPPQGQEPLLITNAGQGPGGKMGRLLVTRAGVVNDLTYNAEPKPEDLESGGYKTVLVVIGSSAKGLGASGITIDQEIERLNALMAKAKELNLQVIAAHIEGKARRGKPGSADERSIDAILPFASHIVVNREGDEDGKFTKFAEEHNVPITYLKSAMELNAFAKAMYGK</sequence>
<reference evidence="3 4" key="2">
    <citation type="submission" date="2010-03" db="EMBL/GenBank/DDBJ databases">
        <authorList>
            <person name="Pajon A."/>
        </authorList>
    </citation>
    <scope>NUCLEOTIDE SEQUENCE [LARGE SCALE GENOMIC DNA]</scope>
    <source>
        <strain evidence="3 4">SGP1</strain>
    </source>
</reference>
<gene>
    <name evidence="3" type="ORF">SY1_13640</name>
</gene>
<protein>
    <recommendedName>
        <fullName evidence="2">DUF6305 domain-containing protein</fullName>
    </recommendedName>
</protein>
<feature type="domain" description="DUF6305" evidence="2">
    <location>
        <begin position="32"/>
        <end position="192"/>
    </location>
</feature>
<name>A0AB94IXC9_9BACT</name>
<dbReference type="EMBL" id="FP929056">
    <property type="protein sequence ID" value="CBL28453.1"/>
    <property type="molecule type" value="Genomic_DNA"/>
</dbReference>
<dbReference type="KEGG" id="sbr:SY1_13640"/>
<reference evidence="4" key="1">
    <citation type="submission" date="2010-03" db="EMBL/GenBank/DDBJ databases">
        <title>The genome sequence of Synergistetes sp. SGP1.</title>
        <authorList>
            <consortium name="metaHIT consortium -- http://www.metahit.eu/"/>
            <person name="Pajon A."/>
            <person name="Turner K."/>
            <person name="Parkhill J."/>
            <person name="Wade W."/>
            <person name="Vartoukian S."/>
        </authorList>
    </citation>
    <scope>NUCLEOTIDE SEQUENCE [LARGE SCALE GENOMIC DNA]</scope>
    <source>
        <strain evidence="4">SGP1</strain>
    </source>
</reference>
<accession>A0AB94IXC9</accession>
<dbReference type="RefSeq" id="WP_015556600.1">
    <property type="nucleotide sequence ID" value="NC_021038.1"/>
</dbReference>
<evidence type="ECO:0000259" key="2">
    <source>
        <dbReference type="Pfam" id="PF19823"/>
    </source>
</evidence>
<keyword evidence="4" id="KW-1185">Reference proteome</keyword>
<proteinExistence type="predicted"/>
<dbReference type="InterPro" id="IPR046272">
    <property type="entry name" value="DUF6305"/>
</dbReference>
<evidence type="ECO:0000313" key="4">
    <source>
        <dbReference type="Proteomes" id="UP000008957"/>
    </source>
</evidence>
<evidence type="ECO:0000256" key="1">
    <source>
        <dbReference type="SAM" id="SignalP"/>
    </source>
</evidence>